<evidence type="ECO:0000313" key="3">
    <source>
        <dbReference type="Proteomes" id="UP001159428"/>
    </source>
</evidence>
<sequence length="217" mass="24804">ESKEFFLPRHGNAKKPTSSSYFRKDPRTFTTIDNLLDEGIPADRVYNTMIKEKTTTVSETIPGPKMIANRKYKNMKATSTKTTLKRNEAETLIASLHTLPLNSSVTFTKEQYISVNSSPNMLNDLHRFCALGNSILRIDTTFEWVDGLWLTDTTYVNQSLINQSNQHPEFPGPSFWHFKKSRESYRRFAGELTIAKPELLGIKKIGHDLDKAIQGCW</sequence>
<keyword evidence="3" id="KW-1185">Reference proteome</keyword>
<organism evidence="2 3">
    <name type="scientific">Pocillopora meandrina</name>
    <dbReference type="NCBI Taxonomy" id="46732"/>
    <lineage>
        <taxon>Eukaryota</taxon>
        <taxon>Metazoa</taxon>
        <taxon>Cnidaria</taxon>
        <taxon>Anthozoa</taxon>
        <taxon>Hexacorallia</taxon>
        <taxon>Scleractinia</taxon>
        <taxon>Astrocoeniina</taxon>
        <taxon>Pocilloporidae</taxon>
        <taxon>Pocillopora</taxon>
    </lineage>
</organism>
<feature type="region of interest" description="Disordered" evidence="1">
    <location>
        <begin position="1"/>
        <end position="22"/>
    </location>
</feature>
<accession>A0AAU9WQQ7</accession>
<dbReference type="Proteomes" id="UP001159428">
    <property type="component" value="Unassembled WGS sequence"/>
</dbReference>
<gene>
    <name evidence="2" type="ORF">PMEA_00009839</name>
</gene>
<evidence type="ECO:0000256" key="1">
    <source>
        <dbReference type="SAM" id="MobiDB-lite"/>
    </source>
</evidence>
<comment type="caution">
    <text evidence="2">The sequence shown here is derived from an EMBL/GenBank/DDBJ whole genome shotgun (WGS) entry which is preliminary data.</text>
</comment>
<proteinExistence type="predicted"/>
<name>A0AAU9WQQ7_9CNID</name>
<dbReference type="AlphaFoldDB" id="A0AAU9WQQ7"/>
<reference evidence="2 3" key="1">
    <citation type="submission" date="2022-05" db="EMBL/GenBank/DDBJ databases">
        <authorList>
            <consortium name="Genoscope - CEA"/>
            <person name="William W."/>
        </authorList>
    </citation>
    <scope>NUCLEOTIDE SEQUENCE [LARGE SCALE GENOMIC DNA]</scope>
</reference>
<dbReference type="EMBL" id="CALNXJ010000019">
    <property type="protein sequence ID" value="CAH3122880.1"/>
    <property type="molecule type" value="Genomic_DNA"/>
</dbReference>
<protein>
    <submittedName>
        <fullName evidence="2">Uncharacterized protein</fullName>
    </submittedName>
</protein>
<feature type="non-terminal residue" evidence="2">
    <location>
        <position position="1"/>
    </location>
</feature>
<evidence type="ECO:0000313" key="2">
    <source>
        <dbReference type="EMBL" id="CAH3122880.1"/>
    </source>
</evidence>